<dbReference type="InterPro" id="IPR010980">
    <property type="entry name" value="Cyt_c/b562"/>
</dbReference>
<sequence>MALLPVRLAWGADLGIMPADSGDKEDDTLLKATLAIVLLSGSLLATAAEPRTMERTMKTMGFAFKLANEAATPVEALPHLEKLFRLTEDAKQVAMPADKAAVFQEGLDKVLAELTLAKQAAAADDAAKLQQHLTQVAQLRERYHKERRFSLWKLIFGRF</sequence>
<dbReference type="GO" id="GO:0020037">
    <property type="term" value="F:heme binding"/>
    <property type="evidence" value="ECO:0007669"/>
    <property type="project" value="InterPro"/>
</dbReference>
<keyword evidence="4" id="KW-1185">Reference proteome</keyword>
<dbReference type="Gene3D" id="1.20.120.10">
    <property type="entry name" value="Cytochrome c/b562"/>
    <property type="match status" value="1"/>
</dbReference>
<dbReference type="PATRIC" id="fig|1129374.4.peg.3178"/>
<dbReference type="GO" id="GO:0022900">
    <property type="term" value="P:electron transport chain"/>
    <property type="evidence" value="ECO:0007669"/>
    <property type="project" value="InterPro"/>
</dbReference>
<dbReference type="Pfam" id="PF07361">
    <property type="entry name" value="Cytochrom_B562"/>
    <property type="match status" value="1"/>
</dbReference>
<name>H3ZIJ4_9ALTE</name>
<organism evidence="3 4">
    <name type="scientific">Alishewanella jeotgali KCTC 22429</name>
    <dbReference type="NCBI Taxonomy" id="1129374"/>
    <lineage>
        <taxon>Bacteria</taxon>
        <taxon>Pseudomonadati</taxon>
        <taxon>Pseudomonadota</taxon>
        <taxon>Gammaproteobacteria</taxon>
        <taxon>Alteromonadales</taxon>
        <taxon>Alteromonadaceae</taxon>
        <taxon>Alishewanella</taxon>
    </lineage>
</organism>
<dbReference type="SUPFAM" id="SSF47175">
    <property type="entry name" value="Cytochromes"/>
    <property type="match status" value="1"/>
</dbReference>
<dbReference type="STRING" id="1129374.AJE_16024"/>
<dbReference type="eggNOG" id="COG3783">
    <property type="taxonomic scope" value="Bacteria"/>
</dbReference>
<proteinExistence type="inferred from homology"/>
<dbReference type="EMBL" id="AHTH01000050">
    <property type="protein sequence ID" value="EHR39644.1"/>
    <property type="molecule type" value="Genomic_DNA"/>
</dbReference>
<dbReference type="Proteomes" id="UP000012046">
    <property type="component" value="Unassembled WGS sequence"/>
</dbReference>
<comment type="caution">
    <text evidence="3">The sequence shown here is derived from an EMBL/GenBank/DDBJ whole genome shotgun (WGS) entry which is preliminary data.</text>
</comment>
<reference evidence="3 4" key="1">
    <citation type="journal article" date="2012" name="J. Bacteriol.">
        <title>Genome Sequence of Extracellular-Protease-Producing Alishewanella jeotgali Isolated from Traditional Korean Fermented Seafood.</title>
        <authorList>
            <person name="Jung J."/>
            <person name="Chun J."/>
            <person name="Park W."/>
        </authorList>
    </citation>
    <scope>NUCLEOTIDE SEQUENCE [LARGE SCALE GENOMIC DNA]</scope>
    <source>
        <strain evidence="3 4">KCTC 22429</strain>
    </source>
</reference>
<gene>
    <name evidence="3" type="ORF">AJE_16024</name>
</gene>
<dbReference type="AlphaFoldDB" id="H3ZIJ4"/>
<dbReference type="GO" id="GO:0042597">
    <property type="term" value="C:periplasmic space"/>
    <property type="evidence" value="ECO:0007669"/>
    <property type="project" value="InterPro"/>
</dbReference>
<comment type="similarity">
    <text evidence="1">Belongs to the cytochrome b562 family.</text>
</comment>
<dbReference type="InterPro" id="IPR009155">
    <property type="entry name" value="Cyt_b562"/>
</dbReference>
<evidence type="ECO:0000313" key="4">
    <source>
        <dbReference type="Proteomes" id="UP000012046"/>
    </source>
</evidence>
<dbReference type="GO" id="GO:0009055">
    <property type="term" value="F:electron transfer activity"/>
    <property type="evidence" value="ECO:0007669"/>
    <property type="project" value="InterPro"/>
</dbReference>
<evidence type="ECO:0000256" key="1">
    <source>
        <dbReference type="ARBA" id="ARBA00005523"/>
    </source>
</evidence>
<evidence type="ECO:0008006" key="5">
    <source>
        <dbReference type="Google" id="ProtNLM"/>
    </source>
</evidence>
<dbReference type="GO" id="GO:0005506">
    <property type="term" value="F:iron ion binding"/>
    <property type="evidence" value="ECO:0007669"/>
    <property type="project" value="InterPro"/>
</dbReference>
<keyword evidence="2" id="KW-0732">Signal</keyword>
<evidence type="ECO:0000256" key="2">
    <source>
        <dbReference type="ARBA" id="ARBA00022729"/>
    </source>
</evidence>
<accession>H3ZIJ4</accession>
<protein>
    <recommendedName>
        <fullName evidence="5">Soluble cytochrome b562</fullName>
    </recommendedName>
</protein>
<evidence type="ECO:0000313" key="3">
    <source>
        <dbReference type="EMBL" id="EHR39644.1"/>
    </source>
</evidence>